<accession>A0A4Q1BHD4</accession>
<evidence type="ECO:0000313" key="3">
    <source>
        <dbReference type="Proteomes" id="UP000289152"/>
    </source>
</evidence>
<gene>
    <name evidence="2" type="ORF">M231_05707</name>
</gene>
<evidence type="ECO:0000313" key="2">
    <source>
        <dbReference type="EMBL" id="RXK37000.1"/>
    </source>
</evidence>
<keyword evidence="3" id="KW-1185">Reference proteome</keyword>
<feature type="region of interest" description="Disordered" evidence="1">
    <location>
        <begin position="1"/>
        <end position="81"/>
    </location>
</feature>
<proteinExistence type="predicted"/>
<dbReference type="EMBL" id="SDIL01000080">
    <property type="protein sequence ID" value="RXK37000.1"/>
    <property type="molecule type" value="Genomic_DNA"/>
</dbReference>
<sequence>MSDLRGSNPLKASTSFKVNPQASTSSACVTSEPPPTRAPSTRISETGLHDGIEEVPISDTASTGGRQSTHPRVRVGTTTSDASLEKPLSTQTLKPHTWRKGLVVCGKISNKLMGMAACCCCGEWVCETCGGLTDPGDIPSSPLRGPEINAQLAPGDPSCHSKTCFC</sequence>
<reference evidence="2 3" key="1">
    <citation type="submission" date="2016-06" db="EMBL/GenBank/DDBJ databases">
        <title>Evolution of pathogenesis and genome organization in the Tremellales.</title>
        <authorList>
            <person name="Cuomo C."/>
            <person name="Litvintseva A."/>
            <person name="Heitman J."/>
            <person name="Chen Y."/>
            <person name="Sun S."/>
            <person name="Springer D."/>
            <person name="Dromer F."/>
            <person name="Young S."/>
            <person name="Zeng Q."/>
            <person name="Chapman S."/>
            <person name="Gujja S."/>
            <person name="Saif S."/>
            <person name="Birren B."/>
        </authorList>
    </citation>
    <scope>NUCLEOTIDE SEQUENCE [LARGE SCALE GENOMIC DNA]</scope>
    <source>
        <strain evidence="2 3">ATCC 28783</strain>
    </source>
</reference>
<evidence type="ECO:0000256" key="1">
    <source>
        <dbReference type="SAM" id="MobiDB-lite"/>
    </source>
</evidence>
<feature type="compositionally biased region" description="Polar residues" evidence="1">
    <location>
        <begin position="59"/>
        <end position="81"/>
    </location>
</feature>
<dbReference type="Proteomes" id="UP000289152">
    <property type="component" value="Unassembled WGS sequence"/>
</dbReference>
<name>A0A4Q1BHD4_TREME</name>
<dbReference type="InParanoid" id="A0A4Q1BHD4"/>
<dbReference type="PROSITE" id="PS51257">
    <property type="entry name" value="PROKAR_LIPOPROTEIN"/>
    <property type="match status" value="1"/>
</dbReference>
<organism evidence="2 3">
    <name type="scientific">Tremella mesenterica</name>
    <name type="common">Jelly fungus</name>
    <dbReference type="NCBI Taxonomy" id="5217"/>
    <lineage>
        <taxon>Eukaryota</taxon>
        <taxon>Fungi</taxon>
        <taxon>Dikarya</taxon>
        <taxon>Basidiomycota</taxon>
        <taxon>Agaricomycotina</taxon>
        <taxon>Tremellomycetes</taxon>
        <taxon>Tremellales</taxon>
        <taxon>Tremellaceae</taxon>
        <taxon>Tremella</taxon>
    </lineage>
</organism>
<protein>
    <submittedName>
        <fullName evidence="2">Uncharacterized protein</fullName>
    </submittedName>
</protein>
<comment type="caution">
    <text evidence="2">The sequence shown here is derived from an EMBL/GenBank/DDBJ whole genome shotgun (WGS) entry which is preliminary data.</text>
</comment>
<feature type="compositionally biased region" description="Polar residues" evidence="1">
    <location>
        <begin position="10"/>
        <end position="29"/>
    </location>
</feature>
<dbReference type="AlphaFoldDB" id="A0A4Q1BHD4"/>